<sequence>MNQRSFRVAAATGCALLITGLTPVCAGSAQASPGTVGRVTAPLADVVSIPWLSGPVVVAHRGASRVAPENTLAAVDAADRQGFKWVENDVQQTRDGKLVVMHDTTLARTTDARRVFPKRAPWRVQDFTAAEIARLDAGSWFNKRFARERVPTLAEFLRRMEDHDLRLLLEIKSPQLYPGIEARIVKELAGAGWLDRSHVRRRLVVQSFSASSMQTVHRLVPQLRTGFLGNPPLNALASYTRYVDQINPQLSKVNAQYVAAVHRLRGVHGRRMEVFAWDVPLRDHARIASAYGLDGVIV</sequence>
<feature type="signal peptide" evidence="1">
    <location>
        <begin position="1"/>
        <end position="26"/>
    </location>
</feature>
<dbReference type="SUPFAM" id="SSF51695">
    <property type="entry name" value="PLC-like phosphodiesterases"/>
    <property type="match status" value="1"/>
</dbReference>
<dbReference type="PANTHER" id="PTHR46211:SF1">
    <property type="entry name" value="GLYCEROPHOSPHODIESTER PHOSPHODIESTERASE, CYTOPLASMIC"/>
    <property type="match status" value="1"/>
</dbReference>
<proteinExistence type="predicted"/>
<comment type="caution">
    <text evidence="3">The sequence shown here is derived from an EMBL/GenBank/DDBJ whole genome shotgun (WGS) entry which is preliminary data.</text>
</comment>
<keyword evidence="3" id="KW-0378">Hydrolase</keyword>
<evidence type="ECO:0000313" key="3">
    <source>
        <dbReference type="EMBL" id="GCD43987.1"/>
    </source>
</evidence>
<feature type="chain" id="PRO_5038600896" evidence="1">
    <location>
        <begin position="27"/>
        <end position="298"/>
    </location>
</feature>
<dbReference type="EMBL" id="BHZD01000001">
    <property type="protein sequence ID" value="GCD43987.1"/>
    <property type="molecule type" value="Genomic_DNA"/>
</dbReference>
<dbReference type="GO" id="GO:0006629">
    <property type="term" value="P:lipid metabolic process"/>
    <property type="evidence" value="ECO:0007669"/>
    <property type="project" value="InterPro"/>
</dbReference>
<dbReference type="InterPro" id="IPR030395">
    <property type="entry name" value="GP_PDE_dom"/>
</dbReference>
<dbReference type="Pfam" id="PF03009">
    <property type="entry name" value="GDPD"/>
    <property type="match status" value="1"/>
</dbReference>
<keyword evidence="1" id="KW-0732">Signal</keyword>
<feature type="domain" description="GP-PDE" evidence="2">
    <location>
        <begin position="55"/>
        <end position="298"/>
    </location>
</feature>
<protein>
    <submittedName>
        <fullName evidence="3">Hydrolase</fullName>
    </submittedName>
</protein>
<gene>
    <name evidence="3" type="ORF">GKJPGBOP_03673</name>
</gene>
<keyword evidence="4" id="KW-1185">Reference proteome</keyword>
<dbReference type="Proteomes" id="UP000286746">
    <property type="component" value="Unassembled WGS sequence"/>
</dbReference>
<reference evidence="3 4" key="1">
    <citation type="submission" date="2018-11" db="EMBL/GenBank/DDBJ databases">
        <title>Whole genome sequence of Streptomyces paromomycinus NBRC 15454(T).</title>
        <authorList>
            <person name="Komaki H."/>
            <person name="Tamura T."/>
        </authorList>
    </citation>
    <scope>NUCLEOTIDE SEQUENCE [LARGE SCALE GENOMIC DNA]</scope>
    <source>
        <strain evidence="3 4">NBRC 15454</strain>
    </source>
</reference>
<evidence type="ECO:0000313" key="4">
    <source>
        <dbReference type="Proteomes" id="UP000286746"/>
    </source>
</evidence>
<organism evidence="3 4">
    <name type="scientific">Streptomyces paromomycinus</name>
    <name type="common">Streptomyces rimosus subsp. paromomycinus</name>
    <dbReference type="NCBI Taxonomy" id="92743"/>
    <lineage>
        <taxon>Bacteria</taxon>
        <taxon>Bacillati</taxon>
        <taxon>Actinomycetota</taxon>
        <taxon>Actinomycetes</taxon>
        <taxon>Kitasatosporales</taxon>
        <taxon>Streptomycetaceae</taxon>
        <taxon>Streptomyces</taxon>
    </lineage>
</organism>
<dbReference type="PROSITE" id="PS51704">
    <property type="entry name" value="GP_PDE"/>
    <property type="match status" value="1"/>
</dbReference>
<evidence type="ECO:0000256" key="1">
    <source>
        <dbReference type="SAM" id="SignalP"/>
    </source>
</evidence>
<dbReference type="PANTHER" id="PTHR46211">
    <property type="entry name" value="GLYCEROPHOSPHORYL DIESTER PHOSPHODIESTERASE"/>
    <property type="match status" value="1"/>
</dbReference>
<dbReference type="AlphaFoldDB" id="A0A401W3U1"/>
<dbReference type="InterPro" id="IPR017946">
    <property type="entry name" value="PLC-like_Pdiesterase_TIM-brl"/>
</dbReference>
<evidence type="ECO:0000259" key="2">
    <source>
        <dbReference type="PROSITE" id="PS51704"/>
    </source>
</evidence>
<dbReference type="RefSeq" id="WP_125054971.1">
    <property type="nucleotide sequence ID" value="NZ_BHZD01000001.1"/>
</dbReference>
<name>A0A401W3U1_STREY</name>
<dbReference type="Gene3D" id="3.20.20.190">
    <property type="entry name" value="Phosphatidylinositol (PI) phosphodiesterase"/>
    <property type="match status" value="1"/>
</dbReference>
<dbReference type="GO" id="GO:0008081">
    <property type="term" value="F:phosphoric diester hydrolase activity"/>
    <property type="evidence" value="ECO:0007669"/>
    <property type="project" value="InterPro"/>
</dbReference>
<accession>A0A401W3U1</accession>